<comment type="caution">
    <text evidence="3">The sequence shown here is derived from an EMBL/GenBank/DDBJ whole genome shotgun (WGS) entry which is preliminary data.</text>
</comment>
<dbReference type="Proteomes" id="UP001501126">
    <property type="component" value="Unassembled WGS sequence"/>
</dbReference>
<sequence length="295" mass="31651">MKLLNTVLVVAMSAGIFYSCTTSSKEEQKTPQTESEEITDQGPRIVSLHASASEIISALGCEEDLVGTDITSVYPESVKKITKLGHISGITAQGILSLKPTLVVVHKDELSAQLEKQLQEVGVQIEKIEQNYTPEGTIRLISSLGETLDRKEEAQELIAAFNQEMDSLTVTSSNKKVVFIYARGAGTLMVAGKGTPMDALIQLAGAENPCSDFKDFKPLTSESLVKANPDALFFFNSGIESMGGLESLSQIPGYNLINAGKEGHVVSMEGSLVSSFGPRLPKAIRELSNKLSAVQ</sequence>
<dbReference type="PANTHER" id="PTHR30535:SF4">
    <property type="entry name" value="HEMIN-BINDING PERIPLASMIC PROTEIN HMUT"/>
    <property type="match status" value="1"/>
</dbReference>
<dbReference type="Gene3D" id="3.40.50.1980">
    <property type="entry name" value="Nitrogenase molybdenum iron protein domain"/>
    <property type="match status" value="2"/>
</dbReference>
<gene>
    <name evidence="3" type="ORF">GCM10009118_05090</name>
</gene>
<name>A0ABN1MLF5_9FLAO</name>
<reference evidence="3 4" key="1">
    <citation type="journal article" date="2019" name="Int. J. Syst. Evol. Microbiol.">
        <title>The Global Catalogue of Microorganisms (GCM) 10K type strain sequencing project: providing services to taxonomists for standard genome sequencing and annotation.</title>
        <authorList>
            <consortium name="The Broad Institute Genomics Platform"/>
            <consortium name="The Broad Institute Genome Sequencing Center for Infectious Disease"/>
            <person name="Wu L."/>
            <person name="Ma J."/>
        </authorList>
    </citation>
    <scope>NUCLEOTIDE SEQUENCE [LARGE SCALE GENOMIC DNA]</scope>
    <source>
        <strain evidence="3 4">JCM 16083</strain>
    </source>
</reference>
<dbReference type="InterPro" id="IPR050902">
    <property type="entry name" value="ABC_Transporter_SBP"/>
</dbReference>
<dbReference type="EMBL" id="BAAAFH010000003">
    <property type="protein sequence ID" value="GAA0874101.1"/>
    <property type="molecule type" value="Genomic_DNA"/>
</dbReference>
<evidence type="ECO:0000256" key="1">
    <source>
        <dbReference type="SAM" id="Coils"/>
    </source>
</evidence>
<proteinExistence type="predicted"/>
<feature type="coiled-coil region" evidence="1">
    <location>
        <begin position="111"/>
        <end position="171"/>
    </location>
</feature>
<accession>A0ABN1MLF5</accession>
<organism evidence="3 4">
    <name type="scientific">Wandonia haliotis</name>
    <dbReference type="NCBI Taxonomy" id="574963"/>
    <lineage>
        <taxon>Bacteria</taxon>
        <taxon>Pseudomonadati</taxon>
        <taxon>Bacteroidota</taxon>
        <taxon>Flavobacteriia</taxon>
        <taxon>Flavobacteriales</taxon>
        <taxon>Crocinitomicaceae</taxon>
        <taxon>Wandonia</taxon>
    </lineage>
</organism>
<dbReference type="PROSITE" id="PS50983">
    <property type="entry name" value="FE_B12_PBP"/>
    <property type="match status" value="1"/>
</dbReference>
<dbReference type="PANTHER" id="PTHR30535">
    <property type="entry name" value="VITAMIN B12-BINDING PROTEIN"/>
    <property type="match status" value="1"/>
</dbReference>
<dbReference type="RefSeq" id="WP_343784809.1">
    <property type="nucleotide sequence ID" value="NZ_BAAAFH010000003.1"/>
</dbReference>
<evidence type="ECO:0000259" key="2">
    <source>
        <dbReference type="PROSITE" id="PS50983"/>
    </source>
</evidence>
<dbReference type="InterPro" id="IPR002491">
    <property type="entry name" value="ABC_transptr_periplasmic_BD"/>
</dbReference>
<keyword evidence="1" id="KW-0175">Coiled coil</keyword>
<dbReference type="Pfam" id="PF01497">
    <property type="entry name" value="Peripla_BP_2"/>
    <property type="match status" value="1"/>
</dbReference>
<evidence type="ECO:0000313" key="3">
    <source>
        <dbReference type="EMBL" id="GAA0874101.1"/>
    </source>
</evidence>
<protein>
    <submittedName>
        <fullName evidence="3">Hemin ABC transporter substrate-binding protein</fullName>
    </submittedName>
</protein>
<feature type="domain" description="Fe/B12 periplasmic-binding" evidence="2">
    <location>
        <begin position="44"/>
        <end position="295"/>
    </location>
</feature>
<dbReference type="SUPFAM" id="SSF53807">
    <property type="entry name" value="Helical backbone' metal receptor"/>
    <property type="match status" value="1"/>
</dbReference>
<dbReference type="PROSITE" id="PS51257">
    <property type="entry name" value="PROKAR_LIPOPROTEIN"/>
    <property type="match status" value="1"/>
</dbReference>
<evidence type="ECO:0000313" key="4">
    <source>
        <dbReference type="Proteomes" id="UP001501126"/>
    </source>
</evidence>
<keyword evidence="4" id="KW-1185">Reference proteome</keyword>